<organism evidence="9">
    <name type="scientific">Noccaea caerulescens</name>
    <name type="common">Alpine penny-cress</name>
    <name type="synonym">Thlaspi caerulescens</name>
    <dbReference type="NCBI Taxonomy" id="107243"/>
    <lineage>
        <taxon>Eukaryota</taxon>
        <taxon>Viridiplantae</taxon>
        <taxon>Streptophyta</taxon>
        <taxon>Embryophyta</taxon>
        <taxon>Tracheophyta</taxon>
        <taxon>Spermatophyta</taxon>
        <taxon>Magnoliopsida</taxon>
        <taxon>eudicotyledons</taxon>
        <taxon>Gunneridae</taxon>
        <taxon>Pentapetalae</taxon>
        <taxon>rosids</taxon>
        <taxon>malvids</taxon>
        <taxon>Brassicales</taxon>
        <taxon>Brassicaceae</taxon>
        <taxon>Coluteocarpeae</taxon>
        <taxon>Noccaea</taxon>
    </lineage>
</organism>
<accession>A0A1J3E4Q2</accession>
<dbReference type="Pfam" id="PF03254">
    <property type="entry name" value="XG_FTase"/>
    <property type="match status" value="2"/>
</dbReference>
<dbReference type="PANTHER" id="PTHR31889">
    <property type="entry name" value="FUCOSYLTRANSFERASE 2-RELATED"/>
    <property type="match status" value="1"/>
</dbReference>
<keyword evidence="7" id="KW-0472">Membrane</keyword>
<dbReference type="GO" id="GO:0032580">
    <property type="term" value="C:Golgi cisterna membrane"/>
    <property type="evidence" value="ECO:0007669"/>
    <property type="project" value="UniProtKB-SubCell"/>
</dbReference>
<sequence length="514" mass="58114">MKRGKKNSDADDPATSSDSRTGSSELDAMKPTLSSMKSMGLLLAVLMTASVMFSLSVVLRDPPSDDVTETDAASRVLQLRFHQAIESDGGLSENKEQPGDIFVPGFDKESCLSRYEASLYRKEPPLKPSSYLDFRWRRYEGLHRQCGPFTSSYNLTLDKLKSGDRSDGGVSGCKYVVWLDANGELGNRMLSLASAFLYALLTNRVLLVEPGADLADLFCEPFPNTSWFLPSEFPLNEQSLLRDSGNQTFAYRNLVRDELFFCEESQVSLEETLWLIMKADSFFVPSLFSISSFEQELEKLFPEKETVFFFLGKYLFHPTNVVWGLITRYYHAYLARAEQRIGIHIEVSDTGNDQFQQLVEQILACGVRNELLPEVDKERHLPSSQVFNQKTKAVFVSSSSPGYFESIRDIYWENPTVRGEIISVHKPSLKEYQKTQRNMEGRRAWTETYLLSCSDVLVVTSSWSSLVDVAHGLGGLKPWVLNKAENGTAHDLYCMRARSMEPRSQTPRSHGCKN</sequence>
<keyword evidence="7" id="KW-0812">Transmembrane</keyword>
<keyword evidence="3 7" id="KW-0808">Transferase</keyword>
<evidence type="ECO:0000256" key="3">
    <source>
        <dbReference type="ARBA" id="ARBA00022679"/>
    </source>
</evidence>
<evidence type="ECO:0000256" key="5">
    <source>
        <dbReference type="ARBA" id="ARBA00023180"/>
    </source>
</evidence>
<keyword evidence="7" id="KW-1133">Transmembrane helix</keyword>
<evidence type="ECO:0000256" key="7">
    <source>
        <dbReference type="RuleBase" id="RU367004"/>
    </source>
</evidence>
<evidence type="ECO:0000256" key="2">
    <source>
        <dbReference type="ARBA" id="ARBA00022676"/>
    </source>
</evidence>
<proteinExistence type="inferred from homology"/>
<dbReference type="Gene3D" id="3.40.50.11350">
    <property type="match status" value="1"/>
</dbReference>
<dbReference type="GO" id="GO:0009969">
    <property type="term" value="P:xyloglucan biosynthetic process"/>
    <property type="evidence" value="ECO:0007669"/>
    <property type="project" value="TreeGrafter"/>
</dbReference>
<gene>
    <name evidence="9" type="ORF">GA_TR2006_c0_g1_i1_g.6499</name>
</gene>
<evidence type="ECO:0000256" key="8">
    <source>
        <dbReference type="SAM" id="MobiDB-lite"/>
    </source>
</evidence>
<keyword evidence="4 7" id="KW-0333">Golgi apparatus</keyword>
<protein>
    <recommendedName>
        <fullName evidence="7">Fucosyltransferase</fullName>
        <ecNumber evidence="7">2.4.1.-</ecNumber>
    </recommendedName>
</protein>
<evidence type="ECO:0000256" key="4">
    <source>
        <dbReference type="ARBA" id="ARBA00023034"/>
    </source>
</evidence>
<dbReference type="GO" id="GO:0042546">
    <property type="term" value="P:cell wall biogenesis"/>
    <property type="evidence" value="ECO:0007669"/>
    <property type="project" value="InterPro"/>
</dbReference>
<evidence type="ECO:0000256" key="6">
    <source>
        <dbReference type="ARBA" id="ARBA00023316"/>
    </source>
</evidence>
<comment type="function">
    <text evidence="7">May be involved in cell wall biosynthesis.</text>
</comment>
<feature type="transmembrane region" description="Helical" evidence="7">
    <location>
        <begin position="39"/>
        <end position="59"/>
    </location>
</feature>
<dbReference type="GO" id="GO:0008107">
    <property type="term" value="F:galactoside 2-alpha-L-fucosyltransferase activity"/>
    <property type="evidence" value="ECO:0007669"/>
    <property type="project" value="InterPro"/>
</dbReference>
<dbReference type="EMBL" id="GEVI01006074">
    <property type="protein sequence ID" value="JAU26246.1"/>
    <property type="molecule type" value="Transcribed_RNA"/>
</dbReference>
<keyword evidence="6 7" id="KW-0961">Cell wall biogenesis/degradation</keyword>
<evidence type="ECO:0000256" key="1">
    <source>
        <dbReference type="ARBA" id="ARBA00010481"/>
    </source>
</evidence>
<dbReference type="AlphaFoldDB" id="A0A1J3E4Q2"/>
<comment type="similarity">
    <text evidence="1 7">Belongs to the glycosyltransferase 37 family.</text>
</comment>
<dbReference type="PANTHER" id="PTHR31889:SF2">
    <property type="entry name" value="FUCOSYLTRANSFERASE 3"/>
    <property type="match status" value="1"/>
</dbReference>
<feature type="region of interest" description="Disordered" evidence="8">
    <location>
        <begin position="1"/>
        <end position="28"/>
    </location>
</feature>
<dbReference type="InterPro" id="IPR004938">
    <property type="entry name" value="XG_FTase"/>
</dbReference>
<reference evidence="9" key="1">
    <citation type="submission" date="2016-07" db="EMBL/GenBank/DDBJ databases">
        <title>De novo transcriptome assembly of four accessions of the metal hyperaccumulator plant Noccaea caerulescens.</title>
        <authorList>
            <person name="Blande D."/>
            <person name="Halimaa P."/>
            <person name="Tervahauta A.I."/>
            <person name="Aarts M.G."/>
            <person name="Karenlampi S.O."/>
        </authorList>
    </citation>
    <scope>NUCLEOTIDE SEQUENCE</scope>
</reference>
<dbReference type="GO" id="GO:0071555">
    <property type="term" value="P:cell wall organization"/>
    <property type="evidence" value="ECO:0007669"/>
    <property type="project" value="UniProtKB-UniRule"/>
</dbReference>
<dbReference type="EC" id="2.4.1.-" evidence="7"/>
<comment type="subcellular location">
    <subcellularLocation>
        <location evidence="7">Golgi apparatus</location>
        <location evidence="7">Golgi stack membrane</location>
        <topology evidence="7">Single-pass type II membrane protein</topology>
    </subcellularLocation>
</comment>
<keyword evidence="2 7" id="KW-0328">Glycosyltransferase</keyword>
<dbReference type="Gene3D" id="3.40.50.11340">
    <property type="match status" value="1"/>
</dbReference>
<evidence type="ECO:0000313" key="9">
    <source>
        <dbReference type="EMBL" id="JAU26246.1"/>
    </source>
</evidence>
<keyword evidence="5" id="KW-0325">Glycoprotein</keyword>
<name>A0A1J3E4Q2_NOCCA</name>
<dbReference type="FunFam" id="3.40.50.11340:FF:000005">
    <property type="entry name" value="Galactoside 2-alpha-L-fucosyltransferase"/>
    <property type="match status" value="1"/>
</dbReference>